<dbReference type="EMBL" id="JAANER010000002">
    <property type="protein sequence ID" value="KAG9193405.1"/>
    <property type="molecule type" value="Genomic_DNA"/>
</dbReference>
<accession>A0AAD4NU15</accession>
<keyword evidence="3" id="KW-1185">Reference proteome</keyword>
<protein>
    <submittedName>
        <fullName evidence="2">Uncharacterized protein</fullName>
    </submittedName>
</protein>
<reference evidence="2" key="1">
    <citation type="submission" date="2021-07" db="EMBL/GenBank/DDBJ databases">
        <title>Genome Resource of American Ginseng Black Spot Pathogen Alternaria panax.</title>
        <authorList>
            <person name="Qiu C."/>
            <person name="Wang W."/>
            <person name="Liu Z."/>
        </authorList>
    </citation>
    <scope>NUCLEOTIDE SEQUENCE</scope>
    <source>
        <strain evidence="2">BNCC115425</strain>
    </source>
</reference>
<evidence type="ECO:0000256" key="1">
    <source>
        <dbReference type="SAM" id="MobiDB-lite"/>
    </source>
</evidence>
<evidence type="ECO:0000313" key="2">
    <source>
        <dbReference type="EMBL" id="KAG9193405.1"/>
    </source>
</evidence>
<gene>
    <name evidence="2" type="ORF">G6011_03440</name>
</gene>
<evidence type="ECO:0000313" key="3">
    <source>
        <dbReference type="Proteomes" id="UP001199106"/>
    </source>
</evidence>
<dbReference type="Proteomes" id="UP001199106">
    <property type="component" value="Unassembled WGS sequence"/>
</dbReference>
<sequence>MSHSIPQHMASEEVPSDSDASSAFMDVLTQSPAKLEFTDGSTTLSKNALMRFSLSEPANSTHVTTSSTERFFRIPELRLKLYETICEAVRMTTPGNLTAYSGFLTISSVTYKESSFELLNIRTMYLTSEEQRWKHTLQRALHVPAPTTLQQLQEVTVLLPASFFSDNHQSTVPQNLWPTPSDWHVPIEGATGKAFVEFPLGKLDVDRQTFSIYADVADAQV</sequence>
<proteinExistence type="predicted"/>
<organism evidence="2 3">
    <name type="scientific">Alternaria panax</name>
    <dbReference type="NCBI Taxonomy" id="48097"/>
    <lineage>
        <taxon>Eukaryota</taxon>
        <taxon>Fungi</taxon>
        <taxon>Dikarya</taxon>
        <taxon>Ascomycota</taxon>
        <taxon>Pezizomycotina</taxon>
        <taxon>Dothideomycetes</taxon>
        <taxon>Pleosporomycetidae</taxon>
        <taxon>Pleosporales</taxon>
        <taxon>Pleosporineae</taxon>
        <taxon>Pleosporaceae</taxon>
        <taxon>Alternaria</taxon>
        <taxon>Alternaria sect. Panax</taxon>
    </lineage>
</organism>
<dbReference type="AlphaFoldDB" id="A0AAD4NU15"/>
<comment type="caution">
    <text evidence="2">The sequence shown here is derived from an EMBL/GenBank/DDBJ whole genome shotgun (WGS) entry which is preliminary data.</text>
</comment>
<feature type="region of interest" description="Disordered" evidence="1">
    <location>
        <begin position="1"/>
        <end position="21"/>
    </location>
</feature>
<name>A0AAD4NU15_9PLEO</name>